<dbReference type="SUPFAM" id="SSF47973">
    <property type="entry name" value="Ribosomal protein S7"/>
    <property type="match status" value="1"/>
</dbReference>
<keyword evidence="10" id="KW-1185">Reference proteome</keyword>
<evidence type="ECO:0000256" key="5">
    <source>
        <dbReference type="ARBA" id="ARBA00022980"/>
    </source>
</evidence>
<protein>
    <recommendedName>
        <fullName evidence="7">Small ribosomal subunit protein uS7</fullName>
    </recommendedName>
</protein>
<comment type="similarity">
    <text evidence="1 7">Belongs to the universal ribosomal protein uS7 family.</text>
</comment>
<evidence type="ECO:0000256" key="7">
    <source>
        <dbReference type="HAMAP-Rule" id="MF_00480"/>
    </source>
</evidence>
<dbReference type="STRING" id="1043493.SAMN05421637_0979"/>
<keyword evidence="5 7" id="KW-0689">Ribosomal protein</keyword>
<evidence type="ECO:0000313" key="10">
    <source>
        <dbReference type="Proteomes" id="UP000183315"/>
    </source>
</evidence>
<evidence type="ECO:0000256" key="6">
    <source>
        <dbReference type="ARBA" id="ARBA00023274"/>
    </source>
</evidence>
<dbReference type="EMBL" id="FNZI01000002">
    <property type="protein sequence ID" value="SEJ15597.1"/>
    <property type="molecule type" value="Genomic_DNA"/>
</dbReference>
<sequence length="156" mass="17556">MPRKGPAPKRPIINDPVYGAPVVTQLINKVLLDGKKSTAEAIVYGALEGVREKSGQDPVVVLKRALDNIRPALEVRSRRVGGATYQVPVDVRPVRQTTLGLRWLVDFSRQRREKTMTERLMNEILDASNGLGAAVKRREDMHKMAESNKAFAHYRW</sequence>
<name>A0A1H6WN32_9MICO</name>
<dbReference type="FunFam" id="1.10.455.10:FF:000001">
    <property type="entry name" value="30S ribosomal protein S7"/>
    <property type="match status" value="1"/>
</dbReference>
<dbReference type="GO" id="GO:0000049">
    <property type="term" value="F:tRNA binding"/>
    <property type="evidence" value="ECO:0007669"/>
    <property type="project" value="UniProtKB-UniRule"/>
</dbReference>
<keyword evidence="3 7" id="KW-0699">rRNA-binding</keyword>
<dbReference type="AlphaFoldDB" id="A0A1H6WN32"/>
<comment type="function">
    <text evidence="7">One of the primary rRNA binding proteins, it binds directly to 16S rRNA where it nucleates assembly of the head domain of the 30S subunit. Is located at the subunit interface close to the decoding center, probably blocks exit of the E-site tRNA.</text>
</comment>
<evidence type="ECO:0000259" key="8">
    <source>
        <dbReference type="Pfam" id="PF00177"/>
    </source>
</evidence>
<feature type="domain" description="Small ribosomal subunit protein uS7" evidence="8">
    <location>
        <begin position="2"/>
        <end position="149"/>
    </location>
</feature>
<keyword evidence="6 7" id="KW-0687">Ribonucleoprotein</keyword>
<comment type="subunit">
    <text evidence="7">Part of the 30S ribosomal subunit. Contacts proteins S9 and S11.</text>
</comment>
<dbReference type="RefSeq" id="WP_042213191.1">
    <property type="nucleotide sequence ID" value="NZ_BBLU01000003.1"/>
</dbReference>
<proteinExistence type="inferred from homology"/>
<keyword evidence="4 7" id="KW-0694">RNA-binding</keyword>
<dbReference type="Pfam" id="PF00177">
    <property type="entry name" value="Ribosomal_S7"/>
    <property type="match status" value="1"/>
</dbReference>
<dbReference type="GO" id="GO:0003735">
    <property type="term" value="F:structural constituent of ribosome"/>
    <property type="evidence" value="ECO:0007669"/>
    <property type="project" value="InterPro"/>
</dbReference>
<gene>
    <name evidence="7" type="primary">rpsG</name>
    <name evidence="9" type="ORF">SAMN05421637_0979</name>
</gene>
<dbReference type="OrthoDB" id="9807653at2"/>
<dbReference type="NCBIfam" id="TIGR01029">
    <property type="entry name" value="rpsG_bact"/>
    <property type="match status" value="1"/>
</dbReference>
<dbReference type="eggNOG" id="COG0049">
    <property type="taxonomic scope" value="Bacteria"/>
</dbReference>
<dbReference type="CDD" id="cd14869">
    <property type="entry name" value="uS7_Bacteria"/>
    <property type="match status" value="1"/>
</dbReference>
<evidence type="ECO:0000256" key="1">
    <source>
        <dbReference type="ARBA" id="ARBA00007151"/>
    </source>
</evidence>
<dbReference type="HAMAP" id="MF_00480_B">
    <property type="entry name" value="Ribosomal_uS7_B"/>
    <property type="match status" value="1"/>
</dbReference>
<dbReference type="Proteomes" id="UP000183315">
    <property type="component" value="Unassembled WGS sequence"/>
</dbReference>
<dbReference type="InterPro" id="IPR036823">
    <property type="entry name" value="Ribosomal_uS7_dom_sf"/>
</dbReference>
<evidence type="ECO:0000256" key="4">
    <source>
        <dbReference type="ARBA" id="ARBA00022884"/>
    </source>
</evidence>
<dbReference type="InterPro" id="IPR005717">
    <property type="entry name" value="Ribosomal_uS7_bac/org-type"/>
</dbReference>
<organism evidence="9 10">
    <name type="scientific">Demequina mangrovi</name>
    <dbReference type="NCBI Taxonomy" id="1043493"/>
    <lineage>
        <taxon>Bacteria</taxon>
        <taxon>Bacillati</taxon>
        <taxon>Actinomycetota</taxon>
        <taxon>Actinomycetes</taxon>
        <taxon>Micrococcales</taxon>
        <taxon>Demequinaceae</taxon>
        <taxon>Demequina</taxon>
    </lineage>
</organism>
<dbReference type="Gene3D" id="1.10.455.10">
    <property type="entry name" value="Ribosomal protein S7 domain"/>
    <property type="match status" value="1"/>
</dbReference>
<dbReference type="PIRSF" id="PIRSF002122">
    <property type="entry name" value="RPS7p_RPS7a_RPS5e_RPS7o"/>
    <property type="match status" value="1"/>
</dbReference>
<dbReference type="PANTHER" id="PTHR11205">
    <property type="entry name" value="RIBOSOMAL PROTEIN S7"/>
    <property type="match status" value="1"/>
</dbReference>
<keyword evidence="2 7" id="KW-0820">tRNA-binding</keyword>
<evidence type="ECO:0000313" key="9">
    <source>
        <dbReference type="EMBL" id="SEJ15597.1"/>
    </source>
</evidence>
<evidence type="ECO:0000256" key="2">
    <source>
        <dbReference type="ARBA" id="ARBA00022555"/>
    </source>
</evidence>
<dbReference type="GO" id="GO:0015935">
    <property type="term" value="C:small ribosomal subunit"/>
    <property type="evidence" value="ECO:0007669"/>
    <property type="project" value="InterPro"/>
</dbReference>
<dbReference type="GO" id="GO:0006412">
    <property type="term" value="P:translation"/>
    <property type="evidence" value="ECO:0007669"/>
    <property type="project" value="UniProtKB-UniRule"/>
</dbReference>
<dbReference type="InterPro" id="IPR023798">
    <property type="entry name" value="Ribosomal_uS7_dom"/>
</dbReference>
<evidence type="ECO:0000256" key="3">
    <source>
        <dbReference type="ARBA" id="ARBA00022730"/>
    </source>
</evidence>
<reference evidence="10" key="1">
    <citation type="submission" date="2016-10" db="EMBL/GenBank/DDBJ databases">
        <authorList>
            <person name="Varghese N."/>
        </authorList>
    </citation>
    <scope>NUCLEOTIDE SEQUENCE [LARGE SCALE GENOMIC DNA]</scope>
    <source>
        <strain evidence="10">DSM 24868</strain>
    </source>
</reference>
<dbReference type="GO" id="GO:0019843">
    <property type="term" value="F:rRNA binding"/>
    <property type="evidence" value="ECO:0007669"/>
    <property type="project" value="UniProtKB-UniRule"/>
</dbReference>
<accession>A0A1H6WN32</accession>
<dbReference type="InterPro" id="IPR000235">
    <property type="entry name" value="Ribosomal_uS7"/>
</dbReference>